<protein>
    <recommendedName>
        <fullName evidence="6">G-protein coupled receptors family 1 profile domain-containing protein</fullName>
    </recommendedName>
</protein>
<comment type="caution">
    <text evidence="7">The sequence shown here is derived from an EMBL/GenBank/DDBJ whole genome shotgun (WGS) entry which is preliminary data.</text>
</comment>
<proteinExistence type="predicted"/>
<evidence type="ECO:0000256" key="2">
    <source>
        <dbReference type="ARBA" id="ARBA00022692"/>
    </source>
</evidence>
<evidence type="ECO:0000313" key="8">
    <source>
        <dbReference type="Proteomes" id="UP001432027"/>
    </source>
</evidence>
<dbReference type="Pfam" id="PF10324">
    <property type="entry name" value="7TM_GPCR_Srw"/>
    <property type="match status" value="1"/>
</dbReference>
<dbReference type="InterPro" id="IPR017452">
    <property type="entry name" value="GPCR_Rhodpsn_7TM"/>
</dbReference>
<dbReference type="PANTHER" id="PTHR46273:SF14">
    <property type="entry name" value="G-PROTEIN COUPLED RECEPTOR DMSR-1"/>
    <property type="match status" value="1"/>
</dbReference>
<dbReference type="Proteomes" id="UP001432027">
    <property type="component" value="Unassembled WGS sequence"/>
</dbReference>
<dbReference type="PANTHER" id="PTHR46273">
    <property type="entry name" value="MYOSUPPRESSIN RECEPTOR 1, ISOFORM B-RELATED"/>
    <property type="match status" value="1"/>
</dbReference>
<gene>
    <name evidence="7" type="ORF">PENTCL1PPCAC_1665</name>
</gene>
<keyword evidence="3 5" id="KW-1133">Transmembrane helix</keyword>
<dbReference type="GO" id="GO:0005886">
    <property type="term" value="C:plasma membrane"/>
    <property type="evidence" value="ECO:0007669"/>
    <property type="project" value="TreeGrafter"/>
</dbReference>
<reference evidence="7" key="1">
    <citation type="submission" date="2023-10" db="EMBL/GenBank/DDBJ databases">
        <title>Genome assembly of Pristionchus species.</title>
        <authorList>
            <person name="Yoshida K."/>
            <person name="Sommer R.J."/>
        </authorList>
    </citation>
    <scope>NUCLEOTIDE SEQUENCE</scope>
    <source>
        <strain evidence="7">RS0144</strain>
    </source>
</reference>
<feature type="transmembrane region" description="Helical" evidence="5">
    <location>
        <begin position="148"/>
        <end position="171"/>
    </location>
</feature>
<keyword evidence="8" id="KW-1185">Reference proteome</keyword>
<evidence type="ECO:0000256" key="5">
    <source>
        <dbReference type="SAM" id="Phobius"/>
    </source>
</evidence>
<evidence type="ECO:0000313" key="7">
    <source>
        <dbReference type="EMBL" id="GMS79490.1"/>
    </source>
</evidence>
<keyword evidence="4 5" id="KW-0472">Membrane</keyword>
<dbReference type="AlphaFoldDB" id="A0AAV5S9V3"/>
<feature type="transmembrane region" description="Helical" evidence="5">
    <location>
        <begin position="272"/>
        <end position="294"/>
    </location>
</feature>
<feature type="domain" description="G-protein coupled receptors family 1 profile" evidence="6">
    <location>
        <begin position="48"/>
        <end position="325"/>
    </location>
</feature>
<sequence>MNHTCQFISYDNQANDNGLSSVTRLIFSIYRQFYVYFVLAFGPLNIIANLLSMFILTRKELRGSYSYLFFFMTLDHTIVVVFLVSTVIRSTFSSICDPDNNTLALAVYQIIAQNAMDILRAHASWLAVVIATLRFFAIRHRGFREPSLLRILLWCFVSLSVLLAASTPVFMSTSIQWIPLSNVCRWRNITNDILVATVRESDWVYYNDCLLLRITYFISGTLHNGIPCFLLFALSVLLLRQLRLIRKEFVSGSKLGNDQSSSDDRVTKMMTVILITTIVSEMPQSVLNILVAFLPTGFRANIVERLGNILMTIMLITSACNLFIYLSMSRKFKEVAKSYFFRAVPIAKIGRFSTILRARSSVRT</sequence>
<comment type="subcellular location">
    <subcellularLocation>
        <location evidence="1">Membrane</location>
    </subcellularLocation>
</comment>
<dbReference type="EMBL" id="BTSX01000001">
    <property type="protein sequence ID" value="GMS79490.1"/>
    <property type="molecule type" value="Genomic_DNA"/>
</dbReference>
<evidence type="ECO:0000256" key="4">
    <source>
        <dbReference type="ARBA" id="ARBA00023136"/>
    </source>
</evidence>
<name>A0AAV5S9V3_9BILA</name>
<feature type="transmembrane region" description="Helical" evidence="5">
    <location>
        <begin position="118"/>
        <end position="136"/>
    </location>
</feature>
<keyword evidence="2 5" id="KW-0812">Transmembrane</keyword>
<accession>A0AAV5S9V3</accession>
<dbReference type="InterPro" id="IPR053219">
    <property type="entry name" value="GPCR_Dmsr-1"/>
</dbReference>
<organism evidence="7 8">
    <name type="scientific">Pristionchus entomophagus</name>
    <dbReference type="NCBI Taxonomy" id="358040"/>
    <lineage>
        <taxon>Eukaryota</taxon>
        <taxon>Metazoa</taxon>
        <taxon>Ecdysozoa</taxon>
        <taxon>Nematoda</taxon>
        <taxon>Chromadorea</taxon>
        <taxon>Rhabditida</taxon>
        <taxon>Rhabditina</taxon>
        <taxon>Diplogasteromorpha</taxon>
        <taxon>Diplogasteroidea</taxon>
        <taxon>Neodiplogasteridae</taxon>
        <taxon>Pristionchus</taxon>
    </lineage>
</organism>
<feature type="transmembrane region" description="Helical" evidence="5">
    <location>
        <begin position="68"/>
        <end position="88"/>
    </location>
</feature>
<evidence type="ECO:0000256" key="1">
    <source>
        <dbReference type="ARBA" id="ARBA00004370"/>
    </source>
</evidence>
<dbReference type="PROSITE" id="PS50262">
    <property type="entry name" value="G_PROTEIN_RECEP_F1_2"/>
    <property type="match status" value="1"/>
</dbReference>
<feature type="transmembrane region" description="Helical" evidence="5">
    <location>
        <begin position="214"/>
        <end position="239"/>
    </location>
</feature>
<dbReference type="Gene3D" id="1.20.1070.10">
    <property type="entry name" value="Rhodopsin 7-helix transmembrane proteins"/>
    <property type="match status" value="1"/>
</dbReference>
<dbReference type="GO" id="GO:0008528">
    <property type="term" value="F:G protein-coupled peptide receptor activity"/>
    <property type="evidence" value="ECO:0007669"/>
    <property type="project" value="InterPro"/>
</dbReference>
<dbReference type="SUPFAM" id="SSF81321">
    <property type="entry name" value="Family A G protein-coupled receptor-like"/>
    <property type="match status" value="1"/>
</dbReference>
<feature type="transmembrane region" description="Helical" evidence="5">
    <location>
        <begin position="306"/>
        <end position="328"/>
    </location>
</feature>
<dbReference type="InterPro" id="IPR019427">
    <property type="entry name" value="7TM_GPCR_serpentine_rcpt_Srw"/>
</dbReference>
<evidence type="ECO:0000256" key="3">
    <source>
        <dbReference type="ARBA" id="ARBA00022989"/>
    </source>
</evidence>
<feature type="transmembrane region" description="Helical" evidence="5">
    <location>
        <begin position="33"/>
        <end position="56"/>
    </location>
</feature>
<evidence type="ECO:0000259" key="6">
    <source>
        <dbReference type="PROSITE" id="PS50262"/>
    </source>
</evidence>